<protein>
    <submittedName>
        <fullName evidence="2">Uncharacterized protein</fullName>
    </submittedName>
</protein>
<organism evidence="2 3">
    <name type="scientific">Aneurinibacillus danicus</name>
    <dbReference type="NCBI Taxonomy" id="267746"/>
    <lineage>
        <taxon>Bacteria</taxon>
        <taxon>Bacillati</taxon>
        <taxon>Bacillota</taxon>
        <taxon>Bacilli</taxon>
        <taxon>Bacillales</taxon>
        <taxon>Paenibacillaceae</taxon>
        <taxon>Aneurinibacillus group</taxon>
        <taxon>Aneurinibacillus</taxon>
    </lineage>
</organism>
<evidence type="ECO:0000256" key="1">
    <source>
        <dbReference type="SAM" id="Phobius"/>
    </source>
</evidence>
<keyword evidence="1" id="KW-1133">Transmembrane helix</keyword>
<comment type="caution">
    <text evidence="2">The sequence shown here is derived from an EMBL/GenBank/DDBJ whole genome shotgun (WGS) entry which is preliminary data.</text>
</comment>
<reference evidence="2 3" key="1">
    <citation type="submission" date="2019-07" db="EMBL/GenBank/DDBJ databases">
        <title>Whole genome shotgun sequence of Aneurinibacillus danicus NBRC 102444.</title>
        <authorList>
            <person name="Hosoyama A."/>
            <person name="Uohara A."/>
            <person name="Ohji S."/>
            <person name="Ichikawa N."/>
        </authorList>
    </citation>
    <scope>NUCLEOTIDE SEQUENCE [LARGE SCALE GENOMIC DNA]</scope>
    <source>
        <strain evidence="2 3">NBRC 102444</strain>
    </source>
</reference>
<dbReference type="OrthoDB" id="2679960at2"/>
<evidence type="ECO:0000313" key="3">
    <source>
        <dbReference type="Proteomes" id="UP000321157"/>
    </source>
</evidence>
<keyword evidence="1" id="KW-0812">Transmembrane</keyword>
<dbReference type="RefSeq" id="WP_146807867.1">
    <property type="nucleotide sequence ID" value="NZ_BJXX01000003.1"/>
</dbReference>
<keyword evidence="1" id="KW-0472">Membrane</keyword>
<dbReference type="Proteomes" id="UP000321157">
    <property type="component" value="Unassembled WGS sequence"/>
</dbReference>
<proteinExistence type="predicted"/>
<name>A0A511V0W8_9BACL</name>
<feature type="transmembrane region" description="Helical" evidence="1">
    <location>
        <begin position="6"/>
        <end position="23"/>
    </location>
</feature>
<dbReference type="AlphaFoldDB" id="A0A511V0W8"/>
<gene>
    <name evidence="2" type="ORF">ADA01nite_00170</name>
</gene>
<evidence type="ECO:0000313" key="2">
    <source>
        <dbReference type="EMBL" id="GEN32557.1"/>
    </source>
</evidence>
<sequence length="163" mass="18616">MTKISVNGILISIFIGIVFGLKMQDDYLFRNAGGQADNMLRQVVSPVAKAQSEESMEQELTDELDRYMKNNFNFSTLKTHWAQYIDGYEVSIENETVFVAVRTSLTRPDSNSNYILNAVQGFVRSRLPDGYIQGHIMIYSQKGKVLTDRDVALEKRERQRALP</sequence>
<keyword evidence="3" id="KW-1185">Reference proteome</keyword>
<dbReference type="EMBL" id="BJXX01000003">
    <property type="protein sequence ID" value="GEN32557.1"/>
    <property type="molecule type" value="Genomic_DNA"/>
</dbReference>
<accession>A0A511V0W8</accession>